<dbReference type="PANTHER" id="PTHR43806:SF11">
    <property type="entry name" value="CEREVISIN-RELATED"/>
    <property type="match status" value="1"/>
</dbReference>
<keyword evidence="4" id="KW-0720">Serine protease</keyword>
<sequence length="467" mass="50522">MEFRNKRAIYGMNIRNPETDADDCNGHGTHVAALAIGRESGVAKHARAISVKVLDCNGKGSCSDILSGMEWVAANSSWRRERGERSVLVMSVGSTSDACAQTLDAAQVLWESGVFIAAAAGNLRLDSCRMYPARSMHTMTVGAVDKKDRMYHKNNVGACIDIFAPGVDILSATGLDSDTGITEKSGTSMATPLVAGTAALIVGSHFSLSSDEVRDVLLSSSTKSKIMNANGDKIMTITRNRLLYAPWNRLFDDIEMDGNTTGQNNFDHREITMADNRNWNSSSVLVSVSLTLIPGISPAMTYSATRIKRWLSTQTGIEETSILVRRAKGVHRLPDHKEPKHIPLMYYFPTNPKFTSLFVARARLSVDSRGLQSSILENVTFNGSSEDVVSQYVVLPDAVIDSTLVGGSSNGGLENGIDVIMISIIGVCVVTVMALSALFVHCVRRRRRVEGGSIDLNGKQNTSTDVV</sequence>
<evidence type="ECO:0000256" key="3">
    <source>
        <dbReference type="ARBA" id="ARBA00022801"/>
    </source>
</evidence>
<dbReference type="GO" id="GO:0005615">
    <property type="term" value="C:extracellular space"/>
    <property type="evidence" value="ECO:0007669"/>
    <property type="project" value="TreeGrafter"/>
</dbReference>
<evidence type="ECO:0000313" key="9">
    <source>
        <dbReference type="Proteomes" id="UP000247409"/>
    </source>
</evidence>
<evidence type="ECO:0000256" key="1">
    <source>
        <dbReference type="ARBA" id="ARBA00011073"/>
    </source>
</evidence>
<dbReference type="GO" id="GO:0004252">
    <property type="term" value="F:serine-type endopeptidase activity"/>
    <property type="evidence" value="ECO:0007669"/>
    <property type="project" value="InterPro"/>
</dbReference>
<dbReference type="CDD" id="cd04077">
    <property type="entry name" value="Peptidases_S8_PCSK9_ProteinaseK_like"/>
    <property type="match status" value="1"/>
</dbReference>
<evidence type="ECO:0000256" key="6">
    <source>
        <dbReference type="SAM" id="Phobius"/>
    </source>
</evidence>
<dbReference type="InterPro" id="IPR036852">
    <property type="entry name" value="Peptidase_S8/S53_dom_sf"/>
</dbReference>
<comment type="caution">
    <text evidence="5">Lacks conserved residue(s) required for the propagation of feature annotation.</text>
</comment>
<keyword evidence="3" id="KW-0378">Hydrolase</keyword>
<dbReference type="Proteomes" id="UP000247409">
    <property type="component" value="Unassembled WGS sequence"/>
</dbReference>
<dbReference type="InterPro" id="IPR034193">
    <property type="entry name" value="PCSK9_ProteinaseK-like"/>
</dbReference>
<dbReference type="Pfam" id="PF00082">
    <property type="entry name" value="Peptidase_S8"/>
    <property type="match status" value="1"/>
</dbReference>
<dbReference type="PANTHER" id="PTHR43806">
    <property type="entry name" value="PEPTIDASE S8"/>
    <property type="match status" value="1"/>
</dbReference>
<dbReference type="InterPro" id="IPR000209">
    <property type="entry name" value="Peptidase_S8/S53_dom"/>
</dbReference>
<comment type="caution">
    <text evidence="8">The sequence shown here is derived from an EMBL/GenBank/DDBJ whole genome shotgun (WGS) entry which is preliminary data.</text>
</comment>
<evidence type="ECO:0000256" key="5">
    <source>
        <dbReference type="PROSITE-ProRule" id="PRU01240"/>
    </source>
</evidence>
<dbReference type="PROSITE" id="PS00138">
    <property type="entry name" value="SUBTILASE_SER"/>
    <property type="match status" value="1"/>
</dbReference>
<dbReference type="STRING" id="448386.A0A2V3IZ41"/>
<feature type="transmembrane region" description="Helical" evidence="6">
    <location>
        <begin position="419"/>
        <end position="440"/>
    </location>
</feature>
<dbReference type="InterPro" id="IPR015500">
    <property type="entry name" value="Peptidase_S8_subtilisin-rel"/>
</dbReference>
<dbReference type="InterPro" id="IPR023828">
    <property type="entry name" value="Peptidase_S8_Ser-AS"/>
</dbReference>
<dbReference type="Gene3D" id="3.40.50.200">
    <property type="entry name" value="Peptidase S8/S53 domain"/>
    <property type="match status" value="1"/>
</dbReference>
<dbReference type="PRINTS" id="PR00723">
    <property type="entry name" value="SUBTILISIN"/>
</dbReference>
<dbReference type="SUPFAM" id="SSF52743">
    <property type="entry name" value="Subtilisin-like"/>
    <property type="match status" value="1"/>
</dbReference>
<proteinExistence type="inferred from homology"/>
<keyword evidence="6" id="KW-0812">Transmembrane</keyword>
<keyword evidence="6" id="KW-0472">Membrane</keyword>
<dbReference type="InterPro" id="IPR050131">
    <property type="entry name" value="Peptidase_S8_subtilisin-like"/>
</dbReference>
<evidence type="ECO:0000256" key="2">
    <source>
        <dbReference type="ARBA" id="ARBA00022670"/>
    </source>
</evidence>
<dbReference type="OrthoDB" id="206201at2759"/>
<keyword evidence="6" id="KW-1133">Transmembrane helix</keyword>
<organism evidence="8 9">
    <name type="scientific">Gracilariopsis chorda</name>
    <dbReference type="NCBI Taxonomy" id="448386"/>
    <lineage>
        <taxon>Eukaryota</taxon>
        <taxon>Rhodophyta</taxon>
        <taxon>Florideophyceae</taxon>
        <taxon>Rhodymeniophycidae</taxon>
        <taxon>Gracilariales</taxon>
        <taxon>Gracilariaceae</taxon>
        <taxon>Gracilariopsis</taxon>
    </lineage>
</organism>
<reference evidence="8 9" key="1">
    <citation type="journal article" date="2018" name="Mol. Biol. Evol.">
        <title>Analysis of the draft genome of the red seaweed Gracilariopsis chorda provides insights into genome size evolution in Rhodophyta.</title>
        <authorList>
            <person name="Lee J."/>
            <person name="Yang E.C."/>
            <person name="Graf L."/>
            <person name="Yang J.H."/>
            <person name="Qiu H."/>
            <person name="Zel Zion U."/>
            <person name="Chan C.X."/>
            <person name="Stephens T.G."/>
            <person name="Weber A.P.M."/>
            <person name="Boo G.H."/>
            <person name="Boo S.M."/>
            <person name="Kim K.M."/>
            <person name="Shin Y."/>
            <person name="Jung M."/>
            <person name="Lee S.J."/>
            <person name="Yim H.S."/>
            <person name="Lee J.H."/>
            <person name="Bhattacharya D."/>
            <person name="Yoon H.S."/>
        </authorList>
    </citation>
    <scope>NUCLEOTIDE SEQUENCE [LARGE SCALE GENOMIC DNA]</scope>
    <source>
        <strain evidence="8 9">SKKU-2015</strain>
        <tissue evidence="8">Whole body</tissue>
    </source>
</reference>
<comment type="similarity">
    <text evidence="1 5">Belongs to the peptidase S8 family.</text>
</comment>
<evidence type="ECO:0000256" key="4">
    <source>
        <dbReference type="ARBA" id="ARBA00022825"/>
    </source>
</evidence>
<accession>A0A2V3IZ41</accession>
<keyword evidence="2 8" id="KW-0645">Protease</keyword>
<keyword evidence="9" id="KW-1185">Reference proteome</keyword>
<protein>
    <submittedName>
        <fullName evidence="8">Subtilisin-like protease 3</fullName>
    </submittedName>
</protein>
<dbReference type="EMBL" id="NBIV01000026">
    <property type="protein sequence ID" value="PXF47323.1"/>
    <property type="molecule type" value="Genomic_DNA"/>
</dbReference>
<name>A0A2V3IZ41_9FLOR</name>
<dbReference type="AlphaFoldDB" id="A0A2V3IZ41"/>
<gene>
    <name evidence="8" type="ORF">BWQ96_02936</name>
</gene>
<evidence type="ECO:0000313" key="8">
    <source>
        <dbReference type="EMBL" id="PXF47323.1"/>
    </source>
</evidence>
<evidence type="ECO:0000259" key="7">
    <source>
        <dbReference type="Pfam" id="PF00082"/>
    </source>
</evidence>
<feature type="domain" description="Peptidase S8/S53" evidence="7">
    <location>
        <begin position="14"/>
        <end position="224"/>
    </location>
</feature>
<dbReference type="GO" id="GO:0006508">
    <property type="term" value="P:proteolysis"/>
    <property type="evidence" value="ECO:0007669"/>
    <property type="project" value="UniProtKB-KW"/>
</dbReference>
<dbReference type="PROSITE" id="PS51892">
    <property type="entry name" value="SUBTILASE"/>
    <property type="match status" value="1"/>
</dbReference>